<dbReference type="EMBL" id="VCAZ01000032">
    <property type="protein sequence ID" value="TSL47549.1"/>
    <property type="molecule type" value="Genomic_DNA"/>
</dbReference>
<organism evidence="1 2">
    <name type="scientific">Bagarius yarrelli</name>
    <name type="common">Goonch</name>
    <name type="synonym">Bagrus yarrelli</name>
    <dbReference type="NCBI Taxonomy" id="175774"/>
    <lineage>
        <taxon>Eukaryota</taxon>
        <taxon>Metazoa</taxon>
        <taxon>Chordata</taxon>
        <taxon>Craniata</taxon>
        <taxon>Vertebrata</taxon>
        <taxon>Euteleostomi</taxon>
        <taxon>Actinopterygii</taxon>
        <taxon>Neopterygii</taxon>
        <taxon>Teleostei</taxon>
        <taxon>Ostariophysi</taxon>
        <taxon>Siluriformes</taxon>
        <taxon>Sisoridae</taxon>
        <taxon>Sisorinae</taxon>
        <taxon>Bagarius</taxon>
    </lineage>
</organism>
<gene>
    <name evidence="1" type="ORF">Baya_7130</name>
</gene>
<comment type="caution">
    <text evidence="1">The sequence shown here is derived from an EMBL/GenBank/DDBJ whole genome shotgun (WGS) entry which is preliminary data.</text>
</comment>
<name>A0A556TZE0_BAGYA</name>
<reference evidence="1 2" key="1">
    <citation type="journal article" date="2019" name="Genome Biol. Evol.">
        <title>Whole-Genome Sequencing of the Giant Devil Catfish, Bagarius yarrelli.</title>
        <authorList>
            <person name="Jiang W."/>
            <person name="Lv Y."/>
            <person name="Cheng L."/>
            <person name="Yang K."/>
            <person name="Chao B."/>
            <person name="Wang X."/>
            <person name="Li Y."/>
            <person name="Pan X."/>
            <person name="You X."/>
            <person name="Zhang Y."/>
            <person name="Yang J."/>
            <person name="Li J."/>
            <person name="Zhang X."/>
            <person name="Liu S."/>
            <person name="Sun C."/>
            <person name="Yang J."/>
            <person name="Shi Q."/>
        </authorList>
    </citation>
    <scope>NUCLEOTIDE SEQUENCE [LARGE SCALE GENOMIC DNA]</scope>
    <source>
        <strain evidence="1">JWS20170419001</strain>
        <tissue evidence="1">Muscle</tissue>
    </source>
</reference>
<protein>
    <submittedName>
        <fullName evidence="1">Uncharacterized protein</fullName>
    </submittedName>
</protein>
<sequence>MQSETDKSPAAAKHAWTPNTVMTSQSQPVFLSAKFDLHEFIKMPVMLSREEKLTRSSVTLWPGLNSRPYKHIWTYFQTVSMIRERTPDHSGGYLYAHDGRDEEDAGTSFCFTAYPHPRVFHISYFRLTAPSCVAHRGSWTAGALLELLLGD</sequence>
<accession>A0A556TZE0</accession>
<proteinExistence type="predicted"/>
<dbReference type="AlphaFoldDB" id="A0A556TZE0"/>
<evidence type="ECO:0000313" key="1">
    <source>
        <dbReference type="EMBL" id="TSL47549.1"/>
    </source>
</evidence>
<keyword evidence="2" id="KW-1185">Reference proteome</keyword>
<dbReference type="Proteomes" id="UP000319801">
    <property type="component" value="Unassembled WGS sequence"/>
</dbReference>
<evidence type="ECO:0000313" key="2">
    <source>
        <dbReference type="Proteomes" id="UP000319801"/>
    </source>
</evidence>